<evidence type="ECO:0000313" key="3">
    <source>
        <dbReference type="EMBL" id="MBI4252244.1"/>
    </source>
</evidence>
<dbReference type="PANTHER" id="PTHR21017">
    <property type="entry name" value="NIPSNAP-RELATED"/>
    <property type="match status" value="1"/>
</dbReference>
<reference evidence="3" key="1">
    <citation type="submission" date="2020-07" db="EMBL/GenBank/DDBJ databases">
        <title>Huge and variable diversity of episymbiotic CPR bacteria and DPANN archaea in groundwater ecosystems.</title>
        <authorList>
            <person name="He C.Y."/>
            <person name="Keren R."/>
            <person name="Whittaker M."/>
            <person name="Farag I.F."/>
            <person name="Doudna J."/>
            <person name="Cate J.H.D."/>
            <person name="Banfield J.F."/>
        </authorList>
    </citation>
    <scope>NUCLEOTIDE SEQUENCE</scope>
    <source>
        <strain evidence="3">NC_groundwater_1370_Ag_S-0.2um_69_93</strain>
    </source>
</reference>
<gene>
    <name evidence="3" type="ORF">HY618_07265</name>
</gene>
<dbReference type="PANTHER" id="PTHR21017:SF17">
    <property type="entry name" value="PROTEIN NIPSNAP"/>
    <property type="match status" value="1"/>
</dbReference>
<dbReference type="AlphaFoldDB" id="A0A932ZVI8"/>
<dbReference type="InterPro" id="IPR012577">
    <property type="entry name" value="NIPSNAP"/>
</dbReference>
<evidence type="ECO:0000256" key="1">
    <source>
        <dbReference type="ARBA" id="ARBA00005291"/>
    </source>
</evidence>
<feature type="domain" description="NIPSNAP" evidence="2">
    <location>
        <begin position="110"/>
        <end position="207"/>
    </location>
</feature>
<dbReference type="SUPFAM" id="SSF54909">
    <property type="entry name" value="Dimeric alpha+beta barrel"/>
    <property type="match status" value="2"/>
</dbReference>
<protein>
    <submittedName>
        <fullName evidence="3">NIPSNAP family protein</fullName>
    </submittedName>
</protein>
<accession>A0A932ZVI8</accession>
<comment type="caution">
    <text evidence="3">The sequence shown here is derived from an EMBL/GenBank/DDBJ whole genome shotgun (WGS) entry which is preliminary data.</text>
</comment>
<dbReference type="Gene3D" id="3.30.70.100">
    <property type="match status" value="2"/>
</dbReference>
<dbReference type="Pfam" id="PF07978">
    <property type="entry name" value="NIPSNAP"/>
    <property type="match status" value="2"/>
</dbReference>
<name>A0A932ZVI8_UNCTE</name>
<dbReference type="EMBL" id="JACQRX010000317">
    <property type="protein sequence ID" value="MBI4252244.1"/>
    <property type="molecule type" value="Genomic_DNA"/>
</dbReference>
<feature type="domain" description="NIPSNAP" evidence="2">
    <location>
        <begin position="3"/>
        <end position="96"/>
    </location>
</feature>
<dbReference type="Proteomes" id="UP000752292">
    <property type="component" value="Unassembled WGS sequence"/>
</dbReference>
<comment type="similarity">
    <text evidence="1">Belongs to the NipSnap family.</text>
</comment>
<organism evidence="3 4">
    <name type="scientific">Tectimicrobiota bacterium</name>
    <dbReference type="NCBI Taxonomy" id="2528274"/>
    <lineage>
        <taxon>Bacteria</taxon>
        <taxon>Pseudomonadati</taxon>
        <taxon>Nitrospinota/Tectimicrobiota group</taxon>
        <taxon>Candidatus Tectimicrobiota</taxon>
    </lineage>
</organism>
<dbReference type="InterPro" id="IPR051557">
    <property type="entry name" value="NipSnap_domain"/>
</dbReference>
<dbReference type="InterPro" id="IPR011008">
    <property type="entry name" value="Dimeric_a/b-barrel"/>
</dbReference>
<evidence type="ECO:0000259" key="2">
    <source>
        <dbReference type="Pfam" id="PF07978"/>
    </source>
</evidence>
<sequence>MLYEVRAYTMAPGHTEEAVEDFGRIIEKRVRLSPLVGFFRCAMGELNRILHVWEYESSAHRESVRAETLRQPWWPPLKGEHILRQVTRLMRPAPFRPRPLSGALGGVYVIRSDFLRTGKFKEVSARWAALLPERERLSPLAAAFGNPAGEFESGVLNEFLHIWPYRDLAHWAEVREREAAIPGWRESLDPLTASQTAEAWLPAPYSPMR</sequence>
<proteinExistence type="inferred from homology"/>
<evidence type="ECO:0000313" key="4">
    <source>
        <dbReference type="Proteomes" id="UP000752292"/>
    </source>
</evidence>